<accession>A0ABU1YT90</accession>
<keyword evidence="1" id="KW-1133">Transmembrane helix</keyword>
<dbReference type="Proteomes" id="UP001180453">
    <property type="component" value="Unassembled WGS sequence"/>
</dbReference>
<feature type="chain" id="PRO_5045331439" description="DUF3999 domain-containing protein" evidence="2">
    <location>
        <begin position="20"/>
        <end position="422"/>
    </location>
</feature>
<sequence length="422" mass="45023">MRKSLFELMLLLAAASATASPYRAPVQITQPAPFLTLDATAEAWQHSLGSDLRDWQLLDAQGRRVPFALLPDGLLATPERELKLFALPPAPTTAASAPPNRLPAGWMLDLGEPAQWPAEPRQVRLRWPADSTPFQAGYRLETSADLQSWQWLGTGQLLGLRTAEGAPLAQPLVNLPGRPQRYLRLVWDEASSSVQPEAATLLAQPAGAALQQTPRTAALPAPDADGGWVISLGGPQPLLSLTLAGSQGTWVLPVQVQTRAGAQAPWQTVARTVFYRVDRGAAPADMAPALPLGIGASELRLLPPRGTALPPAGSLRLDWTVRAIRVVWAAQGEPPFSLQVGAATPESGPRPLADVVPDWNREQSRLGHSQLGAFSAQAVAATTEAAVPPRRLLLWAVLGVGVALLAAVTWRLWRQGPTDTST</sequence>
<organism evidence="3 4">
    <name type="scientific">Roseateles saccharophilus</name>
    <name type="common">Pseudomonas saccharophila</name>
    <dbReference type="NCBI Taxonomy" id="304"/>
    <lineage>
        <taxon>Bacteria</taxon>
        <taxon>Pseudomonadati</taxon>
        <taxon>Pseudomonadota</taxon>
        <taxon>Betaproteobacteria</taxon>
        <taxon>Burkholderiales</taxon>
        <taxon>Sphaerotilaceae</taxon>
        <taxon>Roseateles</taxon>
    </lineage>
</organism>
<proteinExistence type="predicted"/>
<name>A0ABU1YT90_ROSSA</name>
<keyword evidence="1" id="KW-0812">Transmembrane</keyword>
<comment type="caution">
    <text evidence="3">The sequence shown here is derived from an EMBL/GenBank/DDBJ whole genome shotgun (WGS) entry which is preliminary data.</text>
</comment>
<dbReference type="Pfam" id="PF13163">
    <property type="entry name" value="DUF3999"/>
    <property type="match status" value="2"/>
</dbReference>
<evidence type="ECO:0000256" key="2">
    <source>
        <dbReference type="SAM" id="SignalP"/>
    </source>
</evidence>
<feature type="transmembrane region" description="Helical" evidence="1">
    <location>
        <begin position="392"/>
        <end position="413"/>
    </location>
</feature>
<dbReference type="InterPro" id="IPR025060">
    <property type="entry name" value="DUF3999"/>
</dbReference>
<feature type="signal peptide" evidence="2">
    <location>
        <begin position="1"/>
        <end position="19"/>
    </location>
</feature>
<dbReference type="RefSeq" id="WP_310270538.1">
    <property type="nucleotide sequence ID" value="NZ_JAVDXU010000004.1"/>
</dbReference>
<keyword evidence="4" id="KW-1185">Reference proteome</keyword>
<evidence type="ECO:0008006" key="5">
    <source>
        <dbReference type="Google" id="ProtNLM"/>
    </source>
</evidence>
<evidence type="ECO:0000313" key="4">
    <source>
        <dbReference type="Proteomes" id="UP001180453"/>
    </source>
</evidence>
<evidence type="ECO:0000256" key="1">
    <source>
        <dbReference type="SAM" id="Phobius"/>
    </source>
</evidence>
<reference evidence="3 4" key="1">
    <citation type="submission" date="2023-07" db="EMBL/GenBank/DDBJ databases">
        <title>Sorghum-associated microbial communities from plants grown in Nebraska, USA.</title>
        <authorList>
            <person name="Schachtman D."/>
        </authorList>
    </citation>
    <scope>NUCLEOTIDE SEQUENCE [LARGE SCALE GENOMIC DNA]</scope>
    <source>
        <strain evidence="3 4">BE314</strain>
    </source>
</reference>
<keyword evidence="2" id="KW-0732">Signal</keyword>
<keyword evidence="1" id="KW-0472">Membrane</keyword>
<gene>
    <name evidence="3" type="ORF">J2X20_004752</name>
</gene>
<protein>
    <recommendedName>
        <fullName evidence="5">DUF3999 domain-containing protein</fullName>
    </recommendedName>
</protein>
<dbReference type="EMBL" id="JAVDXU010000004">
    <property type="protein sequence ID" value="MDR7272078.1"/>
    <property type="molecule type" value="Genomic_DNA"/>
</dbReference>
<evidence type="ECO:0000313" key="3">
    <source>
        <dbReference type="EMBL" id="MDR7272078.1"/>
    </source>
</evidence>